<dbReference type="EMBL" id="JAFBBO010000001">
    <property type="protein sequence ID" value="MBM7479140.1"/>
    <property type="molecule type" value="Genomic_DNA"/>
</dbReference>
<accession>A0ABS2LFE2</accession>
<proteinExistence type="predicted"/>
<name>A0ABS2LFE2_9CELL</name>
<reference evidence="1 2" key="1">
    <citation type="submission" date="2021-01" db="EMBL/GenBank/DDBJ databases">
        <title>Sequencing the genomes of 1000 actinobacteria strains.</title>
        <authorList>
            <person name="Klenk H.-P."/>
        </authorList>
    </citation>
    <scope>NUCLEOTIDE SEQUENCE [LARGE SCALE GENOMIC DNA]</scope>
    <source>
        <strain evidence="1 2">DSM 46000</strain>
    </source>
</reference>
<evidence type="ECO:0000313" key="2">
    <source>
        <dbReference type="Proteomes" id="UP000698059"/>
    </source>
</evidence>
<gene>
    <name evidence="1" type="ORF">JOD49_002060</name>
</gene>
<protein>
    <submittedName>
        <fullName evidence="1">Uncharacterized protein</fullName>
    </submittedName>
</protein>
<sequence>MSESRLAAGCAAAATLLLLGALGTVGSTQVHAALRRTFR</sequence>
<evidence type="ECO:0000313" key="1">
    <source>
        <dbReference type="EMBL" id="MBM7479140.1"/>
    </source>
</evidence>
<comment type="caution">
    <text evidence="1">The sequence shown here is derived from an EMBL/GenBank/DDBJ whole genome shotgun (WGS) entry which is preliminary data.</text>
</comment>
<organism evidence="1 2">
    <name type="scientific">Oerskovia jenensis</name>
    <dbReference type="NCBI Taxonomy" id="162169"/>
    <lineage>
        <taxon>Bacteria</taxon>
        <taxon>Bacillati</taxon>
        <taxon>Actinomycetota</taxon>
        <taxon>Actinomycetes</taxon>
        <taxon>Micrococcales</taxon>
        <taxon>Cellulomonadaceae</taxon>
        <taxon>Oerskovia</taxon>
    </lineage>
</organism>
<dbReference type="Proteomes" id="UP000698059">
    <property type="component" value="Unassembled WGS sequence"/>
</dbReference>
<keyword evidence="2" id="KW-1185">Reference proteome</keyword>